<dbReference type="RefSeq" id="WP_379977986.1">
    <property type="nucleotide sequence ID" value="NZ_JBHSFV010000003.1"/>
</dbReference>
<proteinExistence type="inferred from homology"/>
<dbReference type="InterPro" id="IPR018392">
    <property type="entry name" value="LysM"/>
</dbReference>
<evidence type="ECO:0000259" key="3">
    <source>
        <dbReference type="PROSITE" id="PS51782"/>
    </source>
</evidence>
<dbReference type="SMART" id="SM00257">
    <property type="entry name" value="LysM"/>
    <property type="match status" value="2"/>
</dbReference>
<protein>
    <submittedName>
        <fullName evidence="4">LysM peptidoglycan-binding domain-containing protein</fullName>
    </submittedName>
</protein>
<keyword evidence="2" id="KW-0732">Signal</keyword>
<keyword evidence="5" id="KW-1185">Reference proteome</keyword>
<name>A0ABV9HUV2_9FLAO</name>
<dbReference type="Pfam" id="PF01464">
    <property type="entry name" value="SLT"/>
    <property type="match status" value="1"/>
</dbReference>
<gene>
    <name evidence="4" type="ORF">ACFO3O_07565</name>
</gene>
<feature type="signal peptide" evidence="2">
    <location>
        <begin position="1"/>
        <end position="21"/>
    </location>
</feature>
<evidence type="ECO:0000313" key="5">
    <source>
        <dbReference type="Proteomes" id="UP001596043"/>
    </source>
</evidence>
<dbReference type="PROSITE" id="PS00922">
    <property type="entry name" value="TRANSGLYCOSYLASE"/>
    <property type="match status" value="1"/>
</dbReference>
<dbReference type="PANTHER" id="PTHR33734">
    <property type="entry name" value="LYSM DOMAIN-CONTAINING GPI-ANCHORED PROTEIN 2"/>
    <property type="match status" value="1"/>
</dbReference>
<evidence type="ECO:0000256" key="1">
    <source>
        <dbReference type="ARBA" id="ARBA00007734"/>
    </source>
</evidence>
<dbReference type="CDD" id="cd00118">
    <property type="entry name" value="LysM"/>
    <property type="match status" value="2"/>
</dbReference>
<reference evidence="5" key="1">
    <citation type="journal article" date="2019" name="Int. J. Syst. Evol. Microbiol.">
        <title>The Global Catalogue of Microorganisms (GCM) 10K type strain sequencing project: providing services to taxonomists for standard genome sequencing and annotation.</title>
        <authorList>
            <consortium name="The Broad Institute Genomics Platform"/>
            <consortium name="The Broad Institute Genome Sequencing Center for Infectious Disease"/>
            <person name="Wu L."/>
            <person name="Ma J."/>
        </authorList>
    </citation>
    <scope>NUCLEOTIDE SEQUENCE [LARGE SCALE GENOMIC DNA]</scope>
    <source>
        <strain evidence="5">YJ-61-S</strain>
    </source>
</reference>
<evidence type="ECO:0000313" key="4">
    <source>
        <dbReference type="EMBL" id="MFC4633759.1"/>
    </source>
</evidence>
<organism evidence="4 5">
    <name type="scientific">Dokdonia ponticola</name>
    <dbReference type="NCBI Taxonomy" id="2041041"/>
    <lineage>
        <taxon>Bacteria</taxon>
        <taxon>Pseudomonadati</taxon>
        <taxon>Bacteroidota</taxon>
        <taxon>Flavobacteriia</taxon>
        <taxon>Flavobacteriales</taxon>
        <taxon>Flavobacteriaceae</taxon>
        <taxon>Dokdonia</taxon>
    </lineage>
</organism>
<dbReference type="PROSITE" id="PS51782">
    <property type="entry name" value="LYSM"/>
    <property type="match status" value="2"/>
</dbReference>
<dbReference type="Pfam" id="PF01476">
    <property type="entry name" value="LysM"/>
    <property type="match status" value="2"/>
</dbReference>
<comment type="similarity">
    <text evidence="1">Belongs to the transglycosylase Slt family.</text>
</comment>
<dbReference type="Proteomes" id="UP001596043">
    <property type="component" value="Unassembled WGS sequence"/>
</dbReference>
<dbReference type="CDD" id="cd16894">
    <property type="entry name" value="MltD-like"/>
    <property type="match status" value="1"/>
</dbReference>
<dbReference type="Gene3D" id="1.10.530.10">
    <property type="match status" value="1"/>
</dbReference>
<comment type="caution">
    <text evidence="4">The sequence shown here is derived from an EMBL/GenBank/DDBJ whole genome shotgun (WGS) entry which is preliminary data.</text>
</comment>
<feature type="domain" description="LysM" evidence="3">
    <location>
        <begin position="419"/>
        <end position="462"/>
    </location>
</feature>
<accession>A0ABV9HUV2</accession>
<dbReference type="Gene3D" id="3.10.350.10">
    <property type="entry name" value="LysM domain"/>
    <property type="match status" value="2"/>
</dbReference>
<dbReference type="InterPro" id="IPR000189">
    <property type="entry name" value="Transglyc_AS"/>
</dbReference>
<dbReference type="SUPFAM" id="SSF53955">
    <property type="entry name" value="Lysozyme-like"/>
    <property type="match status" value="1"/>
</dbReference>
<dbReference type="PANTHER" id="PTHR33734:SF22">
    <property type="entry name" value="MEMBRANE-BOUND LYTIC MUREIN TRANSGLYCOSYLASE D"/>
    <property type="match status" value="1"/>
</dbReference>
<dbReference type="EMBL" id="JBHSFV010000003">
    <property type="protein sequence ID" value="MFC4633759.1"/>
    <property type="molecule type" value="Genomic_DNA"/>
</dbReference>
<evidence type="ECO:0000256" key="2">
    <source>
        <dbReference type="SAM" id="SignalP"/>
    </source>
</evidence>
<dbReference type="InterPro" id="IPR008258">
    <property type="entry name" value="Transglycosylase_SLT_dom_1"/>
</dbReference>
<dbReference type="InterPro" id="IPR023346">
    <property type="entry name" value="Lysozyme-like_dom_sf"/>
</dbReference>
<sequence>MRLLQLYCLMGFLLVSAFAKAQDTLSYSSFKKKNKEQITTLKRDTITVIDSITTTSFVNETNKRELKTTSRDSIVFKLEDEPFAARLDSLWRNELARMDLFDSINNMVHELDYKEEVYLDLPTDTLKKRLARINERTPFNVDYNTSLESVIKNYLKRHKPSMERLMEVSQFYFPMFEETLDKYDIPLEMKYLAIVESALRPRAKSRVGATGLWQFMFTTGKMYGLDVNSYVDERMDPIMATEAACQYLSKLYDLFGDWDLALASYNSGPGNVSKAIRRSGGYKNYWNIRANLPRETAGYVPAFLATMYLFEYAEEHGYQPKKAPVNYFQTDTVHIKQLITLEQVAKITGEPLEVIQFLNPSYKLDIIPFVEKETYYLRLPSEKIGTFVQNEEEIYAFAKAEIDQREKPLPKFTTASDQIRYRVRSGDYLGKIANRYGVRVSQIKKWNNLRSNNLRVGQRLTIYPRKPVTSSTTTSTPKTVVTNGKKIYTVKEGDSLWKIANKFPGVSVKNIEVWNDISSNKLKPGMKLVVSK</sequence>
<dbReference type="SUPFAM" id="SSF54106">
    <property type="entry name" value="LysM domain"/>
    <property type="match status" value="2"/>
</dbReference>
<dbReference type="InterPro" id="IPR036779">
    <property type="entry name" value="LysM_dom_sf"/>
</dbReference>
<feature type="chain" id="PRO_5047539608" evidence="2">
    <location>
        <begin position="22"/>
        <end position="532"/>
    </location>
</feature>
<feature type="domain" description="LysM" evidence="3">
    <location>
        <begin position="486"/>
        <end position="530"/>
    </location>
</feature>